<dbReference type="InterPro" id="IPR029044">
    <property type="entry name" value="Nucleotide-diphossugar_trans"/>
</dbReference>
<keyword evidence="1" id="KW-0808">Transferase</keyword>
<evidence type="ECO:0000259" key="2">
    <source>
        <dbReference type="Pfam" id="PF12804"/>
    </source>
</evidence>
<reference evidence="4" key="1">
    <citation type="journal article" date="2019" name="Int. J. Syst. Evol. Microbiol.">
        <title>The Global Catalogue of Microorganisms (GCM) 10K type strain sequencing project: providing services to taxonomists for standard genome sequencing and annotation.</title>
        <authorList>
            <consortium name="The Broad Institute Genomics Platform"/>
            <consortium name="The Broad Institute Genome Sequencing Center for Infectious Disease"/>
            <person name="Wu L."/>
            <person name="Ma J."/>
        </authorList>
    </citation>
    <scope>NUCLEOTIDE SEQUENCE [LARGE SCALE GENOMIC DNA]</scope>
    <source>
        <strain evidence="4">CCM 8896</strain>
    </source>
</reference>
<accession>A0ABW4J8E9</accession>
<proteinExistence type="predicted"/>
<evidence type="ECO:0000313" key="3">
    <source>
        <dbReference type="EMBL" id="MFD1671886.1"/>
    </source>
</evidence>
<dbReference type="Proteomes" id="UP001597267">
    <property type="component" value="Unassembled WGS sequence"/>
</dbReference>
<dbReference type="GO" id="GO:0016779">
    <property type="term" value="F:nucleotidyltransferase activity"/>
    <property type="evidence" value="ECO:0007669"/>
    <property type="project" value="UniProtKB-KW"/>
</dbReference>
<dbReference type="Gene3D" id="3.90.550.10">
    <property type="entry name" value="Spore Coat Polysaccharide Biosynthesis Protein SpsA, Chain A"/>
    <property type="match status" value="1"/>
</dbReference>
<keyword evidence="4" id="KW-1185">Reference proteome</keyword>
<protein>
    <submittedName>
        <fullName evidence="3">Molybdenum cofactor guanylyltransferase</fullName>
    </submittedName>
</protein>
<comment type="caution">
    <text evidence="3">The sequence shown here is derived from an EMBL/GenBank/DDBJ whole genome shotgun (WGS) entry which is preliminary data.</text>
</comment>
<evidence type="ECO:0000256" key="1">
    <source>
        <dbReference type="ARBA" id="ARBA00022679"/>
    </source>
</evidence>
<dbReference type="Pfam" id="PF12804">
    <property type="entry name" value="NTP_transf_3"/>
    <property type="match status" value="1"/>
</dbReference>
<gene>
    <name evidence="3" type="ORF">ACFQ5M_07260</name>
</gene>
<dbReference type="InterPro" id="IPR025877">
    <property type="entry name" value="MobA-like_NTP_Trfase"/>
</dbReference>
<evidence type="ECO:0000313" key="4">
    <source>
        <dbReference type="Proteomes" id="UP001597267"/>
    </source>
</evidence>
<feature type="domain" description="MobA-like NTP transferase" evidence="2">
    <location>
        <begin position="8"/>
        <end position="141"/>
    </location>
</feature>
<dbReference type="PANTHER" id="PTHR19136:SF81">
    <property type="entry name" value="MOLYBDENUM COFACTOR GUANYLYLTRANSFERASE"/>
    <property type="match status" value="1"/>
</dbReference>
<keyword evidence="3" id="KW-0548">Nucleotidyltransferase</keyword>
<dbReference type="SUPFAM" id="SSF53448">
    <property type="entry name" value="Nucleotide-diphospho-sugar transferases"/>
    <property type="match status" value="1"/>
</dbReference>
<organism evidence="3 4">
    <name type="scientific">Agrilactobacillus yilanensis</name>
    <dbReference type="NCBI Taxonomy" id="2485997"/>
    <lineage>
        <taxon>Bacteria</taxon>
        <taxon>Bacillati</taxon>
        <taxon>Bacillota</taxon>
        <taxon>Bacilli</taxon>
        <taxon>Lactobacillales</taxon>
        <taxon>Lactobacillaceae</taxon>
        <taxon>Agrilactobacillus</taxon>
    </lineage>
</organism>
<name>A0ABW4J8E9_9LACO</name>
<sequence length="193" mass="21560">MTPNKPIGLILAGGHSRRFGTDKALYRPTPKALPQVQQMALILAPLVSQIFVSVNHHNQSAITKLFANDNATTVLADQAPFVDQGPLSGIYATCHYLKTTTDFLMVPTDYPKLETATLNQLLKQPCYPVVDQRSHQTIAHFETNENAVEHYLNTGQRRVRIFLTEACGCQPFVLASNYQPQFTNYNQRSGQND</sequence>
<dbReference type="PANTHER" id="PTHR19136">
    <property type="entry name" value="MOLYBDENUM COFACTOR GUANYLYLTRANSFERASE"/>
    <property type="match status" value="1"/>
</dbReference>
<dbReference type="EMBL" id="JBHTOP010000022">
    <property type="protein sequence ID" value="MFD1671886.1"/>
    <property type="molecule type" value="Genomic_DNA"/>
</dbReference>